<keyword evidence="2" id="KW-1185">Reference proteome</keyword>
<dbReference type="OrthoDB" id="879079at2"/>
<accession>A0A431U5Y2</accession>
<name>A0A431U5Y2_9BACT</name>
<dbReference type="AlphaFoldDB" id="A0A431U5Y2"/>
<evidence type="ECO:0000313" key="1">
    <source>
        <dbReference type="EMBL" id="RTQ51447.1"/>
    </source>
</evidence>
<evidence type="ECO:0000313" key="2">
    <source>
        <dbReference type="Proteomes" id="UP000282184"/>
    </source>
</evidence>
<reference evidence="1 2" key="1">
    <citation type="submission" date="2018-12" db="EMBL/GenBank/DDBJ databases">
        <title>Hymenobacter gummosus sp. nov., isolated from a spring.</title>
        <authorList>
            <person name="Nie L."/>
        </authorList>
    </citation>
    <scope>NUCLEOTIDE SEQUENCE [LARGE SCALE GENOMIC DNA]</scope>
    <source>
        <strain evidence="1 2">KCTC 52166</strain>
    </source>
</reference>
<comment type="caution">
    <text evidence="1">The sequence shown here is derived from an EMBL/GenBank/DDBJ whole genome shotgun (WGS) entry which is preliminary data.</text>
</comment>
<dbReference type="EMBL" id="RXOF01000003">
    <property type="protein sequence ID" value="RTQ51447.1"/>
    <property type="molecule type" value="Genomic_DNA"/>
</dbReference>
<dbReference type="Proteomes" id="UP000282184">
    <property type="component" value="Unassembled WGS sequence"/>
</dbReference>
<gene>
    <name evidence="1" type="ORF">EJV47_06490</name>
</gene>
<protein>
    <submittedName>
        <fullName evidence="1">Uncharacterized protein</fullName>
    </submittedName>
</protein>
<proteinExistence type="predicted"/>
<sequence length="332" mass="38169">MRQKTSFFSTSRPSDTHVFFMHRTRRARYFLCALGVWGGVGGATAQAQKVSLLIEAQQAFGQRLETTLRYQEAVEREGVTTIKRSLQVGKRAYELEHYNATVAGYGRVKELFLLQRQNKDTVSTSIAKFRLSHEVTSQGKTVCSGVFHRYLSPLAIEAGQFFIVKDFNPAAFLTLAPSLIPTGQTLYVLNEDTDVRGDTLACYQLTRAESGQPSLHLYERRTAASRRWYNNNRLTCRWDADLTHKTLLVMQILADGRPGLQWVRRYANQTDFFESHFYFEPGVQDGDGMVKREFYRREFKQRSGQQALDHYTLNLQTEPPSTLSFDITHYHH</sequence>
<dbReference type="RefSeq" id="WP_126692340.1">
    <property type="nucleotide sequence ID" value="NZ_RXOF01000003.1"/>
</dbReference>
<organism evidence="1 2">
    <name type="scientific">Hymenobacter gummosus</name>
    <dbReference type="NCBI Taxonomy" id="1776032"/>
    <lineage>
        <taxon>Bacteria</taxon>
        <taxon>Pseudomonadati</taxon>
        <taxon>Bacteroidota</taxon>
        <taxon>Cytophagia</taxon>
        <taxon>Cytophagales</taxon>
        <taxon>Hymenobacteraceae</taxon>
        <taxon>Hymenobacter</taxon>
    </lineage>
</organism>